<dbReference type="RefSeq" id="WP_014451369.1">
    <property type="nucleotide sequence ID" value="NC_017095.1"/>
</dbReference>
<dbReference type="HOGENOM" id="CLU_014011_0_0_0"/>
<dbReference type="Proteomes" id="UP000007384">
    <property type="component" value="Chromosome"/>
</dbReference>
<keyword evidence="2" id="KW-1185">Reference proteome</keyword>
<dbReference type="Pfam" id="PF18952">
    <property type="entry name" value="DUF5696"/>
    <property type="match status" value="1"/>
</dbReference>
<protein>
    <submittedName>
        <fullName evidence="1">Uncharacterized protein</fullName>
    </submittedName>
</protein>
<evidence type="ECO:0000313" key="2">
    <source>
        <dbReference type="Proteomes" id="UP000007384"/>
    </source>
</evidence>
<dbReference type="PATRIC" id="fig|771875.3.peg.833"/>
<dbReference type="InterPro" id="IPR043751">
    <property type="entry name" value="DUF5696"/>
</dbReference>
<dbReference type="AlphaFoldDB" id="H9UBN3"/>
<organism evidence="1 2">
    <name type="scientific">Fervidobacterium pennivorans (strain DSM 9078 / Ven5)</name>
    <dbReference type="NCBI Taxonomy" id="771875"/>
    <lineage>
        <taxon>Bacteria</taxon>
        <taxon>Thermotogati</taxon>
        <taxon>Thermotogota</taxon>
        <taxon>Thermotogae</taxon>
        <taxon>Thermotogales</taxon>
        <taxon>Fervidobacteriaceae</taxon>
        <taxon>Fervidobacterium</taxon>
    </lineage>
</organism>
<dbReference type="eggNOG" id="COG3420">
    <property type="taxonomic scope" value="Bacteria"/>
</dbReference>
<sequence length="719" mass="82423">MLRLNESIRKGLRKILLRFLFVLLIVLGVAWLVQAGPSEVVVSKVESFSESDYRFFRPSYNAQLENEYLRVSFDTNSLQFMVTDKRNNAQWKSVLEDEDSELNQIWSSFFNTPFIVEFCDSTGNIKRTYSTRDAKISIRKRSSNMFTASIVFENIGASFDVSYELIKDSLRLKINNINEGKYRLMGLYLYPYLGGSHGVVNGGFILADGVGAKIDLSKKTVATAPFKARLYGLDIGFREVFPYSYFRNVKEPENYSLPLYGILYASDSQNSENLANEYINGLLTVIEEGDMYAEINAFKAGIVTNHNWITARFVLRDLHKKLLNKAGEGITVPQEELNTTKFTVRYFFVPNANEFSLVQRFVEEYSKKSNATNGYTFKFDVLIAEAKKSTFDYSLVKMTNQEQFLKIKSVLRKFIPESLFVLVGYTEGGLSLSSPKHLPLEKRIFGRPLQPLEDYFYVNYILSPKESKSLNKIGIALNRLEQFMEYEGKYVLSPKFVKSFVIKEKREFEKVGIKKFALGSVGDLAFSTRDMTRAEVVTDFTNAFRIFGKPIVYGFNWYVISLAGALSDISLTNSGYEIEDEVLPIVPYILKQFLPIFSSPLNLSSDYNRDLLACIEYGIFPSFYLTWESSEKLVNTNSKDLVSTRFEDWLPKILIAKEMYEKALFFINSKLVSRVQVSQDVYLNTYDNGAKVLFNYSEKPFNFDSKIVKPISFAVIQAR</sequence>
<dbReference type="OrthoDB" id="9793135at2"/>
<proteinExistence type="predicted"/>
<accession>H9UBN3</accession>
<dbReference type="STRING" id="771875.Ferpe_0810"/>
<gene>
    <name evidence="1" type="ordered locus">Ferpe_0810</name>
</gene>
<dbReference type="KEGG" id="fpe:Ferpe_0810"/>
<dbReference type="EMBL" id="CP003260">
    <property type="protein sequence ID" value="AFG34926.1"/>
    <property type="molecule type" value="Genomic_DNA"/>
</dbReference>
<reference evidence="1" key="1">
    <citation type="submission" date="2012-03" db="EMBL/GenBank/DDBJ databases">
        <title>Complete sequence of Fervidobacterium pennivorans DSM 9078.</title>
        <authorList>
            <consortium name="US DOE Joint Genome Institute"/>
            <person name="Lucas S."/>
            <person name="Han J."/>
            <person name="Lapidus A."/>
            <person name="Cheng J.-F."/>
            <person name="Goodwin L."/>
            <person name="Pitluck S."/>
            <person name="Peters L."/>
            <person name="Ovchinnikova G."/>
            <person name="Lu M."/>
            <person name="Detter J.C."/>
            <person name="Han C."/>
            <person name="Tapia R."/>
            <person name="Land M."/>
            <person name="Hauser L."/>
            <person name="Kyrpides N."/>
            <person name="Ivanova N."/>
            <person name="Pagani I."/>
            <person name="Noll K.M."/>
            <person name="Woyke T."/>
        </authorList>
    </citation>
    <scope>NUCLEOTIDE SEQUENCE</scope>
    <source>
        <strain evidence="1">DSM 9078</strain>
    </source>
</reference>
<evidence type="ECO:0000313" key="1">
    <source>
        <dbReference type="EMBL" id="AFG34926.1"/>
    </source>
</evidence>
<name>H9UBN3_FERPD</name>